<evidence type="ECO:0000313" key="3">
    <source>
        <dbReference type="EMBL" id="KAG9189429.1"/>
    </source>
</evidence>
<proteinExistence type="predicted"/>
<accession>A0AAD4FF65</accession>
<feature type="coiled-coil region" evidence="1">
    <location>
        <begin position="73"/>
        <end position="188"/>
    </location>
</feature>
<feature type="compositionally biased region" description="Polar residues" evidence="2">
    <location>
        <begin position="48"/>
        <end position="58"/>
    </location>
</feature>
<reference evidence="3" key="1">
    <citation type="submission" date="2021-07" db="EMBL/GenBank/DDBJ databases">
        <title>Genome Resource of American Ginseng Black Spot Pathogen Alternaria panax.</title>
        <authorList>
            <person name="Qiu C."/>
            <person name="Wang W."/>
            <person name="Liu Z."/>
        </authorList>
    </citation>
    <scope>NUCLEOTIDE SEQUENCE</scope>
    <source>
        <strain evidence="3">BNCC115425</strain>
    </source>
</reference>
<organism evidence="3 4">
    <name type="scientific">Alternaria panax</name>
    <dbReference type="NCBI Taxonomy" id="48097"/>
    <lineage>
        <taxon>Eukaryota</taxon>
        <taxon>Fungi</taxon>
        <taxon>Dikarya</taxon>
        <taxon>Ascomycota</taxon>
        <taxon>Pezizomycotina</taxon>
        <taxon>Dothideomycetes</taxon>
        <taxon>Pleosporomycetidae</taxon>
        <taxon>Pleosporales</taxon>
        <taxon>Pleosporineae</taxon>
        <taxon>Pleosporaceae</taxon>
        <taxon>Alternaria</taxon>
        <taxon>Alternaria sect. Panax</taxon>
    </lineage>
</organism>
<dbReference type="AlphaFoldDB" id="A0AAD4FF65"/>
<protein>
    <submittedName>
        <fullName evidence="3">Uncharacterized protein</fullName>
    </submittedName>
</protein>
<name>A0AAD4FF65_9PLEO</name>
<feature type="region of interest" description="Disordered" evidence="2">
    <location>
        <begin position="1"/>
        <end position="58"/>
    </location>
</feature>
<evidence type="ECO:0000313" key="4">
    <source>
        <dbReference type="Proteomes" id="UP001199106"/>
    </source>
</evidence>
<gene>
    <name evidence="3" type="ORF">G6011_06297</name>
</gene>
<keyword evidence="4" id="KW-1185">Reference proteome</keyword>
<sequence length="284" mass="31043">MTLSPGSTHPPPQCPMQASQSTSSVILPPPSSLSFPSSQSLPPISPPATTQRPVQSTDLQGLQHQVTIKTFEFQTLQREYDVLLQSLERQKTRCTTFERKLEVSGMEINSLKEEKERLLVQVATVEGQIEDLQQSRDEARRQLVANGAQYVRIMDMANRLQSQSAEAKKAWEGEKAELEQRIKLLEGAMVAGTQKVTEQQPGIASFSSSVDSTDTVDNSIPSQTATISVLHAEIGRLRSRTHTLESTVQNMRSESLSIQTAARQILESGGKMGDIAQGIVGGDG</sequence>
<dbReference type="Gene3D" id="1.10.287.1490">
    <property type="match status" value="1"/>
</dbReference>
<dbReference type="EMBL" id="JAANER010000005">
    <property type="protein sequence ID" value="KAG9189429.1"/>
    <property type="molecule type" value="Genomic_DNA"/>
</dbReference>
<evidence type="ECO:0000256" key="2">
    <source>
        <dbReference type="SAM" id="MobiDB-lite"/>
    </source>
</evidence>
<feature type="compositionally biased region" description="Low complexity" evidence="2">
    <location>
        <begin position="21"/>
        <end position="42"/>
    </location>
</feature>
<dbReference type="Proteomes" id="UP001199106">
    <property type="component" value="Unassembled WGS sequence"/>
</dbReference>
<evidence type="ECO:0000256" key="1">
    <source>
        <dbReference type="SAM" id="Coils"/>
    </source>
</evidence>
<comment type="caution">
    <text evidence="3">The sequence shown here is derived from an EMBL/GenBank/DDBJ whole genome shotgun (WGS) entry which is preliminary data.</text>
</comment>
<keyword evidence="1" id="KW-0175">Coiled coil</keyword>